<dbReference type="Pfam" id="PF00480">
    <property type="entry name" value="ROK"/>
    <property type="match status" value="1"/>
</dbReference>
<dbReference type="SUPFAM" id="SSF53067">
    <property type="entry name" value="Actin-like ATPase domain"/>
    <property type="match status" value="1"/>
</dbReference>
<dbReference type="InterPro" id="IPR036388">
    <property type="entry name" value="WH-like_DNA-bd_sf"/>
</dbReference>
<evidence type="ECO:0000313" key="2">
    <source>
        <dbReference type="EMBL" id="ADN02568.1"/>
    </source>
</evidence>
<dbReference type="InterPro" id="IPR036390">
    <property type="entry name" value="WH_DNA-bd_sf"/>
</dbReference>
<proteinExistence type="inferred from homology"/>
<dbReference type="EMBL" id="CP001698">
    <property type="protein sequence ID" value="ADN02568.1"/>
    <property type="molecule type" value="Genomic_DNA"/>
</dbReference>
<dbReference type="PaxDb" id="665571-STHERM_c16280"/>
<dbReference type="InterPro" id="IPR000600">
    <property type="entry name" value="ROK"/>
</dbReference>
<reference evidence="2 3" key="2">
    <citation type="journal article" date="2010" name="J. Bacteriol.">
        <title>Genome sequence of the polysaccharide-degrading, thermophilic anaerobe Spirochaeta thermophila DSM 6192.</title>
        <authorList>
            <person name="Angelov A."/>
            <person name="Liebl S."/>
            <person name="Ballschmiter M."/>
            <person name="Bomeke M."/>
            <person name="Lehmann R."/>
            <person name="Liesegang H."/>
            <person name="Daniel R."/>
            <person name="Liebl W."/>
        </authorList>
    </citation>
    <scope>NUCLEOTIDE SEQUENCE [LARGE SCALE GENOMIC DNA]</scope>
    <source>
        <strain evidence="3">ATCC 49972 / DSM 6192 / RI 19.B1</strain>
    </source>
</reference>
<dbReference type="Proteomes" id="UP000001296">
    <property type="component" value="Chromosome"/>
</dbReference>
<protein>
    <submittedName>
        <fullName evidence="2">Transcriptional repressor</fullName>
    </submittedName>
</protein>
<dbReference type="InterPro" id="IPR049874">
    <property type="entry name" value="ROK_cs"/>
</dbReference>
<dbReference type="PANTHER" id="PTHR18964:SF110">
    <property type="entry name" value="TRANSCRIPTIONAL REGULATOR, XYLR-RELATED"/>
    <property type="match status" value="1"/>
</dbReference>
<comment type="similarity">
    <text evidence="1">Belongs to the ROK (NagC/XylR) family.</text>
</comment>
<dbReference type="KEGG" id="sta:STHERM_c16280"/>
<dbReference type="eggNOG" id="COG1940">
    <property type="taxonomic scope" value="Bacteria"/>
</dbReference>
<dbReference type="Gene3D" id="1.10.10.10">
    <property type="entry name" value="Winged helix-like DNA-binding domain superfamily/Winged helix DNA-binding domain"/>
    <property type="match status" value="1"/>
</dbReference>
<gene>
    <name evidence="2" type="ordered locus">STHERM_c16280</name>
</gene>
<dbReference type="SUPFAM" id="SSF46785">
    <property type="entry name" value="Winged helix' DNA-binding domain"/>
    <property type="match status" value="1"/>
</dbReference>
<dbReference type="AlphaFoldDB" id="E0RNH7"/>
<dbReference type="HOGENOM" id="CLU_036604_13_1_12"/>
<sequence length="384" mass="42249">MSVKNIRIQNRNKILKVLAQRRLLTRQEIALETGMSLPTVASNLEDLIRDGFVREAGMAESRGGRRPLQVEFVPDARYSIGIEVRPGKIKAALTNLYAEPVLKREERLPERLSPAGLSALIERMIRELLRGEDLLPEVILGVGIALPGVTDPERKVLEVAPNLHLQNVSFEEFGKLFPFPVMVENEANASALGEHMLNGHCNGEDPVVYISITEGIGAGIIIGGDIYRGANARAGEVGHVTIFPQGRLCNCGKKGCWERYGSISALLEDYSFEKKKEEVTLEELLEGVEGGEPEAMTVWDRYVEYLSYGIHNVILSFDPRFVYIGGEIAIFGSRLMDPLNRILLEESSLCEDHDVSILLSPLGGDSALLGAALLPLKSFPLYAG</sequence>
<dbReference type="RefSeq" id="WP_013314407.1">
    <property type="nucleotide sequence ID" value="NC_014484.1"/>
</dbReference>
<organism evidence="2 3">
    <name type="scientific">Winmispira thermophila (strain ATCC 49972 / DSM 6192 / RI 19.B1)</name>
    <name type="common">Spirochaeta thermophila</name>
    <dbReference type="NCBI Taxonomy" id="665571"/>
    <lineage>
        <taxon>Bacteria</taxon>
        <taxon>Pseudomonadati</taxon>
        <taxon>Spirochaetota</taxon>
        <taxon>Spirochaetia</taxon>
        <taxon>Winmispirales</taxon>
        <taxon>Winmispiraceae</taxon>
        <taxon>Winmispira</taxon>
    </lineage>
</organism>
<dbReference type="Pfam" id="PF13412">
    <property type="entry name" value="HTH_24"/>
    <property type="match status" value="1"/>
</dbReference>
<evidence type="ECO:0000313" key="3">
    <source>
        <dbReference type="Proteomes" id="UP000001296"/>
    </source>
</evidence>
<accession>E0RNH7</accession>
<evidence type="ECO:0000256" key="1">
    <source>
        <dbReference type="ARBA" id="ARBA00006479"/>
    </source>
</evidence>
<dbReference type="InterPro" id="IPR043129">
    <property type="entry name" value="ATPase_NBD"/>
</dbReference>
<reference key="1">
    <citation type="submission" date="2009-08" db="EMBL/GenBank/DDBJ databases">
        <title>The genome sequence of Spirochaeta thermophila DSM6192.</title>
        <authorList>
            <person name="Angelov A."/>
            <person name="Mientus M."/>
            <person name="Wittenberg S."/>
            <person name="Lehmann R."/>
            <person name="Liesegang H."/>
            <person name="Daniel R."/>
            <person name="Liebl W."/>
        </authorList>
    </citation>
    <scope>NUCLEOTIDE SEQUENCE</scope>
    <source>
        <strain>DSM 6192</strain>
    </source>
</reference>
<dbReference type="PANTHER" id="PTHR18964">
    <property type="entry name" value="ROK (REPRESSOR, ORF, KINASE) FAMILY"/>
    <property type="match status" value="1"/>
</dbReference>
<dbReference type="PROSITE" id="PS01125">
    <property type="entry name" value="ROK"/>
    <property type="match status" value="1"/>
</dbReference>
<dbReference type="Gene3D" id="3.30.420.40">
    <property type="match status" value="2"/>
</dbReference>
<name>E0RNH7_WINT6</name>